<proteinExistence type="predicted"/>
<gene>
    <name evidence="4" type="ORF">SEVIR_8G082100v2</name>
</gene>
<accession>A0A4U6TGQ2</accession>
<feature type="repeat" description="WD" evidence="3">
    <location>
        <begin position="301"/>
        <end position="342"/>
    </location>
</feature>
<dbReference type="PROSITE" id="PS50294">
    <property type="entry name" value="WD_REPEATS_REGION"/>
    <property type="match status" value="1"/>
</dbReference>
<evidence type="ECO:0000313" key="4">
    <source>
        <dbReference type="EMBL" id="TKW00025.1"/>
    </source>
</evidence>
<dbReference type="SMART" id="SM00320">
    <property type="entry name" value="WD40"/>
    <property type="match status" value="5"/>
</dbReference>
<dbReference type="GO" id="GO:0006886">
    <property type="term" value="P:intracellular protein transport"/>
    <property type="evidence" value="ECO:0007669"/>
    <property type="project" value="TreeGrafter"/>
</dbReference>
<evidence type="ECO:0000313" key="5">
    <source>
        <dbReference type="Proteomes" id="UP000298652"/>
    </source>
</evidence>
<dbReference type="Gene3D" id="2.130.10.10">
    <property type="entry name" value="YVTN repeat-like/Quinoprotein amine dehydrogenase"/>
    <property type="match status" value="2"/>
</dbReference>
<dbReference type="OMA" id="WESSKLL"/>
<dbReference type="InterPro" id="IPR036322">
    <property type="entry name" value="WD40_repeat_dom_sf"/>
</dbReference>
<evidence type="ECO:0000256" key="2">
    <source>
        <dbReference type="ARBA" id="ARBA00022737"/>
    </source>
</evidence>
<keyword evidence="1 3" id="KW-0853">WD repeat</keyword>
<dbReference type="InterPro" id="IPR001680">
    <property type="entry name" value="WD40_rpt"/>
</dbReference>
<dbReference type="PANTHER" id="PTHR19876">
    <property type="entry name" value="COATOMER"/>
    <property type="match status" value="1"/>
</dbReference>
<dbReference type="SUPFAM" id="SSF50978">
    <property type="entry name" value="WD40 repeat-like"/>
    <property type="match status" value="1"/>
</dbReference>
<organism evidence="4 5">
    <name type="scientific">Setaria viridis</name>
    <name type="common">Green bristlegrass</name>
    <name type="synonym">Setaria italica subsp. viridis</name>
    <dbReference type="NCBI Taxonomy" id="4556"/>
    <lineage>
        <taxon>Eukaryota</taxon>
        <taxon>Viridiplantae</taxon>
        <taxon>Streptophyta</taxon>
        <taxon>Embryophyta</taxon>
        <taxon>Tracheophyta</taxon>
        <taxon>Spermatophyta</taxon>
        <taxon>Magnoliopsida</taxon>
        <taxon>Liliopsida</taxon>
        <taxon>Poales</taxon>
        <taxon>Poaceae</taxon>
        <taxon>PACMAD clade</taxon>
        <taxon>Panicoideae</taxon>
        <taxon>Panicodae</taxon>
        <taxon>Paniceae</taxon>
        <taxon>Cenchrinae</taxon>
        <taxon>Setaria</taxon>
    </lineage>
</organism>
<keyword evidence="2" id="KW-0677">Repeat</keyword>
<dbReference type="Pfam" id="PF00400">
    <property type="entry name" value="WD40"/>
    <property type="match status" value="5"/>
</dbReference>
<reference evidence="4" key="1">
    <citation type="submission" date="2019-03" db="EMBL/GenBank/DDBJ databases">
        <title>WGS assembly of Setaria viridis.</title>
        <authorList>
            <person name="Huang P."/>
            <person name="Jenkins J."/>
            <person name="Grimwood J."/>
            <person name="Barry K."/>
            <person name="Healey A."/>
            <person name="Mamidi S."/>
            <person name="Sreedasyam A."/>
            <person name="Shu S."/>
            <person name="Feldman M."/>
            <person name="Wu J."/>
            <person name="Yu Y."/>
            <person name="Chen C."/>
            <person name="Johnson J."/>
            <person name="Rokhsar D."/>
            <person name="Baxter I."/>
            <person name="Schmutz J."/>
            <person name="Brutnell T."/>
            <person name="Kellogg E."/>
        </authorList>
    </citation>
    <scope>NUCLEOTIDE SEQUENCE [LARGE SCALE GENOMIC DNA]</scope>
</reference>
<dbReference type="AlphaFoldDB" id="A0A4U6TGQ2"/>
<sequence>MTDRYVSVWITPTNPEEDIYKPLECSLIHPHSTWVVSMEMEKRQQPPRRDTQEFEVLMIAMGSKDAIRDLNSSFGNSNNELSMSRDFWKRIEELGGEVHVTMLTTVICDPGSREAGKNKIISRGRLGGIFSMDVHPTQAWILTGHEGGFVSIWTYQTQKRVMELQVAKQATYPVYSVKFIAKEKWFATGVGHGHVRVYDYTSTTKDIMIKKIKAHGGKPVTSLAVHPTYPYLLTSSQDDNSIKLWDWGHGWSCARTFDGHTGGVGSLTFSRWDINSFASVGYDGGEAKIWDLQRQEFIHKLGGHGFTVCDVASHPTLPILATSSRDGTVCLWDTGTYRYSISSHLLMLDSHSPSKSPAPVTAAPRPPCVMPRTSPCRHSSLLPVRGARKGDVRDGRRLEEAIAMVRECDMSRLMGHSGERHGGIRVVWMHTREFARRKNGGPA</sequence>
<dbReference type="EMBL" id="CM016559">
    <property type="protein sequence ID" value="TKW00025.1"/>
    <property type="molecule type" value="Genomic_DNA"/>
</dbReference>
<dbReference type="GO" id="GO:0006891">
    <property type="term" value="P:intra-Golgi vesicle-mediated transport"/>
    <property type="evidence" value="ECO:0007669"/>
    <property type="project" value="TreeGrafter"/>
</dbReference>
<feature type="repeat" description="WD" evidence="3">
    <location>
        <begin position="220"/>
        <end position="246"/>
    </location>
</feature>
<dbReference type="GO" id="GO:0030126">
    <property type="term" value="C:COPI vesicle coat"/>
    <property type="evidence" value="ECO:0007669"/>
    <property type="project" value="TreeGrafter"/>
</dbReference>
<dbReference type="GO" id="GO:0006888">
    <property type="term" value="P:endoplasmic reticulum to Golgi vesicle-mediated transport"/>
    <property type="evidence" value="ECO:0007669"/>
    <property type="project" value="TreeGrafter"/>
</dbReference>
<dbReference type="PROSITE" id="PS50082">
    <property type="entry name" value="WD_REPEATS_2"/>
    <property type="match status" value="2"/>
</dbReference>
<keyword evidence="5" id="KW-1185">Reference proteome</keyword>
<dbReference type="InterPro" id="IPR015943">
    <property type="entry name" value="WD40/YVTN_repeat-like_dom_sf"/>
</dbReference>
<dbReference type="Gramene" id="TKW00025">
    <property type="protein sequence ID" value="TKW00025"/>
    <property type="gene ID" value="SEVIR_8G082100v2"/>
</dbReference>
<evidence type="ECO:0000256" key="3">
    <source>
        <dbReference type="PROSITE-ProRule" id="PRU00221"/>
    </source>
</evidence>
<dbReference type="Proteomes" id="UP000298652">
    <property type="component" value="Chromosome 8"/>
</dbReference>
<protein>
    <submittedName>
        <fullName evidence="4">Uncharacterized protein</fullName>
    </submittedName>
</protein>
<name>A0A4U6TGQ2_SETVI</name>
<dbReference type="InterPro" id="IPR050844">
    <property type="entry name" value="Coatomer_complex_subunit"/>
</dbReference>
<dbReference type="PANTHER" id="PTHR19876:SF23">
    <property type="match status" value="1"/>
</dbReference>
<dbReference type="GO" id="GO:0006890">
    <property type="term" value="P:retrograde vesicle-mediated transport, Golgi to endoplasmic reticulum"/>
    <property type="evidence" value="ECO:0007669"/>
    <property type="project" value="TreeGrafter"/>
</dbReference>
<evidence type="ECO:0000256" key="1">
    <source>
        <dbReference type="ARBA" id="ARBA00022574"/>
    </source>
</evidence>